<protein>
    <submittedName>
        <fullName evidence="12">Transcript variant X2</fullName>
    </submittedName>
</protein>
<feature type="region of interest" description="Disordered" evidence="10">
    <location>
        <begin position="35"/>
        <end position="58"/>
    </location>
</feature>
<dbReference type="GO" id="GO:0005737">
    <property type="term" value="C:cytoplasm"/>
    <property type="evidence" value="ECO:0007669"/>
    <property type="project" value="UniProtKB-SubCell"/>
</dbReference>
<dbReference type="CTD" id="564996"/>
<dbReference type="CDD" id="cd18926">
    <property type="entry name" value="bHLHzip_MITF"/>
    <property type="match status" value="1"/>
</dbReference>
<evidence type="ECO:0000256" key="9">
    <source>
        <dbReference type="SAM" id="Coils"/>
    </source>
</evidence>
<dbReference type="Pfam" id="PF15951">
    <property type="entry name" value="MITF_TFEB_C_3_N"/>
    <property type="match status" value="1"/>
</dbReference>
<reference evidence="12" key="1">
    <citation type="submission" date="2020-03" db="EMBL/GenBank/DDBJ databases">
        <title>Intra-Species Differences in Population Size shape Life History and Genome Evolution.</title>
        <authorList>
            <person name="Willemsen D."/>
            <person name="Cui R."/>
            <person name="Valenzano D.R."/>
        </authorList>
    </citation>
    <scope>NUCLEOTIDE SEQUENCE</scope>
    <source>
        <strain evidence="12">GRZ</strain>
        <tissue evidence="12">Whole</tissue>
    </source>
</reference>
<feature type="region of interest" description="Disordered" evidence="10">
    <location>
        <begin position="123"/>
        <end position="143"/>
    </location>
</feature>
<evidence type="ECO:0000256" key="5">
    <source>
        <dbReference type="ARBA" id="ARBA00023125"/>
    </source>
</evidence>
<evidence type="ECO:0000256" key="10">
    <source>
        <dbReference type="SAM" id="MobiDB-lite"/>
    </source>
</evidence>
<dbReference type="SMART" id="SM00353">
    <property type="entry name" value="HLH"/>
    <property type="match status" value="1"/>
</dbReference>
<feature type="compositionally biased region" description="Low complexity" evidence="10">
    <location>
        <begin position="353"/>
        <end position="365"/>
    </location>
</feature>
<dbReference type="AlphaFoldDB" id="A0A9D2XUV7"/>
<evidence type="ECO:0000259" key="11">
    <source>
        <dbReference type="PROSITE" id="PS50888"/>
    </source>
</evidence>
<organism evidence="12 13">
    <name type="scientific">Nothobranchius furzeri</name>
    <name type="common">Turquoise killifish</name>
    <dbReference type="NCBI Taxonomy" id="105023"/>
    <lineage>
        <taxon>Eukaryota</taxon>
        <taxon>Metazoa</taxon>
        <taxon>Chordata</taxon>
        <taxon>Craniata</taxon>
        <taxon>Vertebrata</taxon>
        <taxon>Euteleostomi</taxon>
        <taxon>Actinopterygii</taxon>
        <taxon>Neopterygii</taxon>
        <taxon>Teleostei</taxon>
        <taxon>Neoteleostei</taxon>
        <taxon>Acanthomorphata</taxon>
        <taxon>Ovalentaria</taxon>
        <taxon>Atherinomorphae</taxon>
        <taxon>Cyprinodontiformes</taxon>
        <taxon>Nothobranchiidae</taxon>
        <taxon>Nothobranchius</taxon>
    </lineage>
</organism>
<evidence type="ECO:0000313" key="12">
    <source>
        <dbReference type="EMBL" id="KAF7208812.1"/>
    </source>
</evidence>
<dbReference type="Gene3D" id="4.10.280.10">
    <property type="entry name" value="Helix-loop-helix DNA-binding domain"/>
    <property type="match status" value="1"/>
</dbReference>
<feature type="compositionally biased region" description="Polar residues" evidence="10">
    <location>
        <begin position="123"/>
        <end position="132"/>
    </location>
</feature>
<dbReference type="FunFam" id="4.10.280.10:FF:000003">
    <property type="entry name" value="microphthalmia-associated transcription factor isoform X1"/>
    <property type="match status" value="1"/>
</dbReference>
<dbReference type="GO" id="GO:0046983">
    <property type="term" value="F:protein dimerization activity"/>
    <property type="evidence" value="ECO:0007669"/>
    <property type="project" value="InterPro"/>
</dbReference>
<dbReference type="InterPro" id="IPR036638">
    <property type="entry name" value="HLH_DNA-bd_sf"/>
</dbReference>
<feature type="compositionally biased region" description="Polar residues" evidence="10">
    <location>
        <begin position="48"/>
        <end position="58"/>
    </location>
</feature>
<evidence type="ECO:0000256" key="4">
    <source>
        <dbReference type="ARBA" id="ARBA00023015"/>
    </source>
</evidence>
<dbReference type="GO" id="GO:0000981">
    <property type="term" value="F:DNA-binding transcription factor activity, RNA polymerase II-specific"/>
    <property type="evidence" value="ECO:0007669"/>
    <property type="project" value="TreeGrafter"/>
</dbReference>
<dbReference type="PANTHER" id="PTHR45776:SF3">
    <property type="entry name" value="TRANSCRIPTION FACTOR E3"/>
    <property type="match status" value="1"/>
</dbReference>
<feature type="region of interest" description="Disordered" evidence="10">
    <location>
        <begin position="343"/>
        <end position="368"/>
    </location>
</feature>
<dbReference type="GeneID" id="107385854"/>
<evidence type="ECO:0000256" key="7">
    <source>
        <dbReference type="ARBA" id="ARBA00023163"/>
    </source>
</evidence>
<evidence type="ECO:0000256" key="3">
    <source>
        <dbReference type="ARBA" id="ARBA00008289"/>
    </source>
</evidence>
<dbReference type="Pfam" id="PF00010">
    <property type="entry name" value="HLH"/>
    <property type="match status" value="1"/>
</dbReference>
<evidence type="ECO:0000256" key="6">
    <source>
        <dbReference type="ARBA" id="ARBA00023159"/>
    </source>
</evidence>
<evidence type="ECO:0000256" key="1">
    <source>
        <dbReference type="ARBA" id="ARBA00004123"/>
    </source>
</evidence>
<evidence type="ECO:0000256" key="8">
    <source>
        <dbReference type="ARBA" id="ARBA00023242"/>
    </source>
</evidence>
<dbReference type="PROSITE" id="PS50888">
    <property type="entry name" value="BHLH"/>
    <property type="match status" value="1"/>
</dbReference>
<accession>A0A9D2XUV7</accession>
<keyword evidence="5" id="KW-0238">DNA-binding</keyword>
<keyword evidence="6" id="KW-0010">Activator</keyword>
<keyword evidence="7" id="KW-0804">Transcription</keyword>
<name>A0A9D2XUV7_NOTFU</name>
<keyword evidence="4" id="KW-0805">Transcription regulation</keyword>
<evidence type="ECO:0000313" key="13">
    <source>
        <dbReference type="Proteomes" id="UP000822369"/>
    </source>
</evidence>
<evidence type="ECO:0000256" key="2">
    <source>
        <dbReference type="ARBA" id="ARBA00004496"/>
    </source>
</evidence>
<dbReference type="GO" id="GO:0000978">
    <property type="term" value="F:RNA polymerase II cis-regulatory region sequence-specific DNA binding"/>
    <property type="evidence" value="ECO:0007669"/>
    <property type="project" value="TreeGrafter"/>
</dbReference>
<feature type="domain" description="BHLH" evidence="11">
    <location>
        <begin position="239"/>
        <end position="298"/>
    </location>
</feature>
<gene>
    <name evidence="12" type="primary">tfe3</name>
    <name evidence="12" type="ORF">G4P62_010574</name>
</gene>
<dbReference type="Proteomes" id="UP000822369">
    <property type="component" value="Chromosome 14"/>
</dbReference>
<dbReference type="Pfam" id="PF11851">
    <property type="entry name" value="DUF3371"/>
    <property type="match status" value="1"/>
</dbReference>
<keyword evidence="9" id="KW-0175">Coiled coil</keyword>
<dbReference type="GO" id="GO:0005634">
    <property type="term" value="C:nucleus"/>
    <property type="evidence" value="ECO:0007669"/>
    <property type="project" value="UniProtKB-SubCell"/>
</dbReference>
<dbReference type="SUPFAM" id="SSF47459">
    <property type="entry name" value="HLH, helix-loop-helix DNA-binding domain"/>
    <property type="match status" value="1"/>
</dbReference>
<comment type="caution">
    <text evidence="12">The sequence shown here is derived from an EMBL/GenBank/DDBJ whole genome shotgun (WGS) entry which is preliminary data.</text>
</comment>
<comment type="subcellular location">
    <subcellularLocation>
        <location evidence="2">Cytoplasm</location>
    </subcellularLocation>
    <subcellularLocation>
        <location evidence="1">Nucleus</location>
    </subcellularLocation>
</comment>
<sequence>MTLIPSNSVPCFKPCSASIMSSRVLLRQQLMREQAQEQERREAQQQASVSQLRASDSTPAISVSLATNGARPPPAQVPVEVLKVQTHLENPTKYHIQQAQRQQVKQYLSTTLGNKAVTQTLGVSPVPQSSSAPEVGPSASSAPNSPMALLNIGSNKEEIDDVIDDIISLESSLNDDIITLIDSGLQLPSTLPGNLLDVYHSPGMAVPTLAVSNSCPADLPKIKRELSDADAKALLKERQKKDNHNLIERRRRFNINDRIKELGTLIPKSSDPRHNDVSEMRWNKGTILKASVDYIRKLQKEQQRSKDVEVRQKKLEQANHILMLRIQELEMQARLHGLPASAGVSSGLGSDPSLLQQQAAQQSSQPVAGASTQNLVGLGAIRQPLPTSFLSPPSSDSPAGVTISSPLDLGSLSFAELDDPSASALYPDVGLGDILMDDGLALSPDRVAEPLFSPLSPGASKTSSRRSSFDMDEDL</sequence>
<proteinExistence type="inferred from homology"/>
<dbReference type="InterPro" id="IPR011598">
    <property type="entry name" value="bHLH_dom"/>
</dbReference>
<feature type="coiled-coil region" evidence="9">
    <location>
        <begin position="298"/>
        <end position="332"/>
    </location>
</feature>
<dbReference type="InterPro" id="IPR021802">
    <property type="entry name" value="MiT/TFE_C"/>
</dbReference>
<keyword evidence="8" id="KW-0539">Nucleus</keyword>
<dbReference type="InterPro" id="IPR031867">
    <property type="entry name" value="MiT/TFE_N"/>
</dbReference>
<dbReference type="OrthoDB" id="6242697at2759"/>
<dbReference type="EMBL" id="JAAVVJ010000014">
    <property type="protein sequence ID" value="KAF7208812.1"/>
    <property type="molecule type" value="Genomic_DNA"/>
</dbReference>
<dbReference type="PANTHER" id="PTHR45776">
    <property type="entry name" value="MIP04163P"/>
    <property type="match status" value="1"/>
</dbReference>
<feature type="region of interest" description="Disordered" evidence="10">
    <location>
        <begin position="448"/>
        <end position="475"/>
    </location>
</feature>
<comment type="similarity">
    <text evidence="3">Belongs to the MiT/TFE family.</text>
</comment>